<keyword evidence="2" id="KW-1185">Reference proteome</keyword>
<accession>A0A9N9C5D3</accession>
<comment type="caution">
    <text evidence="1">The sequence shown here is derived from an EMBL/GenBank/DDBJ whole genome shotgun (WGS) entry which is preliminary data.</text>
</comment>
<organism evidence="1 2">
    <name type="scientific">Paraglomus brasilianum</name>
    <dbReference type="NCBI Taxonomy" id="144538"/>
    <lineage>
        <taxon>Eukaryota</taxon>
        <taxon>Fungi</taxon>
        <taxon>Fungi incertae sedis</taxon>
        <taxon>Mucoromycota</taxon>
        <taxon>Glomeromycotina</taxon>
        <taxon>Glomeromycetes</taxon>
        <taxon>Paraglomerales</taxon>
        <taxon>Paraglomeraceae</taxon>
        <taxon>Paraglomus</taxon>
    </lineage>
</organism>
<gene>
    <name evidence="1" type="ORF">PBRASI_LOCUS6952</name>
</gene>
<proteinExistence type="predicted"/>
<reference evidence="1" key="1">
    <citation type="submission" date="2021-06" db="EMBL/GenBank/DDBJ databases">
        <authorList>
            <person name="Kallberg Y."/>
            <person name="Tangrot J."/>
            <person name="Rosling A."/>
        </authorList>
    </citation>
    <scope>NUCLEOTIDE SEQUENCE</scope>
    <source>
        <strain evidence="1">BR232B</strain>
    </source>
</reference>
<evidence type="ECO:0000313" key="1">
    <source>
        <dbReference type="EMBL" id="CAG8587637.1"/>
    </source>
</evidence>
<sequence>MCSGGRPVIQRAVGHVLAQYRQIRANSQPSSAVLLLQDAGDIWRLPTSVGVSSVSSSGYGQLMRIPHQHMDINNKQLSAKNTSWLVILLAVL</sequence>
<dbReference type="EMBL" id="CAJVPI010000995">
    <property type="protein sequence ID" value="CAG8587637.1"/>
    <property type="molecule type" value="Genomic_DNA"/>
</dbReference>
<name>A0A9N9C5D3_9GLOM</name>
<evidence type="ECO:0000313" key="2">
    <source>
        <dbReference type="Proteomes" id="UP000789739"/>
    </source>
</evidence>
<dbReference type="Proteomes" id="UP000789739">
    <property type="component" value="Unassembled WGS sequence"/>
</dbReference>
<protein>
    <submittedName>
        <fullName evidence="1">3638_t:CDS:1</fullName>
    </submittedName>
</protein>
<dbReference type="AlphaFoldDB" id="A0A9N9C5D3"/>